<name>A0A8B6D473_MYTGA</name>
<proteinExistence type="predicted"/>
<reference evidence="2" key="1">
    <citation type="submission" date="2018-11" db="EMBL/GenBank/DDBJ databases">
        <authorList>
            <person name="Alioto T."/>
            <person name="Alioto T."/>
        </authorList>
    </citation>
    <scope>NUCLEOTIDE SEQUENCE</scope>
</reference>
<gene>
    <name evidence="2" type="ORF">MGAL_10B012526</name>
</gene>
<dbReference type="PANTHER" id="PTHR22605:SF16">
    <property type="entry name" value="E3 UBIQUITIN-PROTEIN LIGASE RNF213"/>
    <property type="match status" value="1"/>
</dbReference>
<dbReference type="GO" id="GO:0016887">
    <property type="term" value="F:ATP hydrolysis activity"/>
    <property type="evidence" value="ECO:0007669"/>
    <property type="project" value="InterPro"/>
</dbReference>
<dbReference type="AlphaFoldDB" id="A0A8B6D473"/>
<sequence length="474" mass="53445">LVWCEEHEPEFYTKPLSNEPVQSEGNIHDEAYRGYTGWMQYQHSMESMTKGLVHGLGMHPEALTGFHAFSGCDSVSALSGKGKSKAFGVLNRSVEFSESLSRLDENFKEVGEELSKTLERENAFDLLHTALKELWEKFLNSISSGVSDYLSIEHLGLILKRLAEQETITIERSFLPFLRPGEPNLLLCNQSDIYNTVLSLYMYNQGPRNYMPLPQSDEVLLCSPDTTLDMVEVFWRRSLFAENSKIYCLVNAENLDYDIADKAERKLQTLITSLKNKDIHNSFNVVDDGKPVIMWSMFFKREFYCDVSVDRTVVPENVIVIPGPGPQLDLDIVVDQAVKDESNKSDFTESDQSESTNKPNDQSESDNSNFTESIDKPNDQSESGNSNFTESIDKPKDQSQSNNSDTTEFKSDQSETIDKQNDQSQSDNSNSKESKSDQSESINKPNDQLQSDNSSHTGSPDQTGSTDKKEPKTE</sequence>
<dbReference type="EMBL" id="UYJE01002914">
    <property type="protein sequence ID" value="VDI14861.1"/>
    <property type="molecule type" value="Genomic_DNA"/>
</dbReference>
<dbReference type="Proteomes" id="UP000596742">
    <property type="component" value="Unassembled WGS sequence"/>
</dbReference>
<feature type="compositionally biased region" description="Polar residues" evidence="1">
    <location>
        <begin position="442"/>
        <end position="465"/>
    </location>
</feature>
<evidence type="ECO:0000313" key="3">
    <source>
        <dbReference type="Proteomes" id="UP000596742"/>
    </source>
</evidence>
<dbReference type="GO" id="GO:0004842">
    <property type="term" value="F:ubiquitin-protein transferase activity"/>
    <property type="evidence" value="ECO:0007669"/>
    <property type="project" value="InterPro"/>
</dbReference>
<protein>
    <submittedName>
        <fullName evidence="2">Uncharacterized protein</fullName>
    </submittedName>
</protein>
<organism evidence="2 3">
    <name type="scientific">Mytilus galloprovincialis</name>
    <name type="common">Mediterranean mussel</name>
    <dbReference type="NCBI Taxonomy" id="29158"/>
    <lineage>
        <taxon>Eukaryota</taxon>
        <taxon>Metazoa</taxon>
        <taxon>Spiralia</taxon>
        <taxon>Lophotrochozoa</taxon>
        <taxon>Mollusca</taxon>
        <taxon>Bivalvia</taxon>
        <taxon>Autobranchia</taxon>
        <taxon>Pteriomorphia</taxon>
        <taxon>Mytilida</taxon>
        <taxon>Mytiloidea</taxon>
        <taxon>Mytilidae</taxon>
        <taxon>Mytilinae</taxon>
        <taxon>Mytilus</taxon>
    </lineage>
</organism>
<dbReference type="OrthoDB" id="6153391at2759"/>
<evidence type="ECO:0000256" key="1">
    <source>
        <dbReference type="SAM" id="MobiDB-lite"/>
    </source>
</evidence>
<feature type="non-terminal residue" evidence="2">
    <location>
        <position position="474"/>
    </location>
</feature>
<feature type="compositionally biased region" description="Polar residues" evidence="1">
    <location>
        <begin position="380"/>
        <end position="390"/>
    </location>
</feature>
<feature type="region of interest" description="Disordered" evidence="1">
    <location>
        <begin position="341"/>
        <end position="474"/>
    </location>
</feature>
<feature type="compositionally biased region" description="Basic and acidic residues" evidence="1">
    <location>
        <begin position="407"/>
        <end position="421"/>
    </location>
</feature>
<feature type="compositionally biased region" description="Polar residues" evidence="1">
    <location>
        <begin position="353"/>
        <end position="372"/>
    </location>
</feature>
<dbReference type="InterPro" id="IPR031248">
    <property type="entry name" value="RNF213"/>
</dbReference>
<evidence type="ECO:0000313" key="2">
    <source>
        <dbReference type="EMBL" id="VDI14861.1"/>
    </source>
</evidence>
<keyword evidence="3" id="KW-1185">Reference proteome</keyword>
<dbReference type="PANTHER" id="PTHR22605">
    <property type="entry name" value="RZ-TYPE DOMAIN-CONTAINING PROTEIN"/>
    <property type="match status" value="1"/>
</dbReference>
<accession>A0A8B6D473</accession>
<comment type="caution">
    <text evidence="2">The sequence shown here is derived from an EMBL/GenBank/DDBJ whole genome shotgun (WGS) entry which is preliminary data.</text>
</comment>